<dbReference type="PANTHER" id="PTHR17224">
    <property type="entry name" value="PEPTIDYL-TRNA HYDROLASE"/>
    <property type="match status" value="1"/>
</dbReference>
<comment type="catalytic activity">
    <reaction evidence="6 8 9">
        <text>an N-acyl-L-alpha-aminoacyl-tRNA + H2O = an N-acyl-L-amino acid + a tRNA + H(+)</text>
        <dbReference type="Rhea" id="RHEA:54448"/>
        <dbReference type="Rhea" id="RHEA-COMP:10123"/>
        <dbReference type="Rhea" id="RHEA-COMP:13883"/>
        <dbReference type="ChEBI" id="CHEBI:15377"/>
        <dbReference type="ChEBI" id="CHEBI:15378"/>
        <dbReference type="ChEBI" id="CHEBI:59874"/>
        <dbReference type="ChEBI" id="CHEBI:78442"/>
        <dbReference type="ChEBI" id="CHEBI:138191"/>
        <dbReference type="EC" id="3.1.1.29"/>
    </reaction>
</comment>
<comment type="subunit">
    <text evidence="8">Monomer.</text>
</comment>
<dbReference type="GO" id="GO:0000049">
    <property type="term" value="F:tRNA binding"/>
    <property type="evidence" value="ECO:0007669"/>
    <property type="project" value="UniProtKB-UniRule"/>
</dbReference>
<dbReference type="EC" id="3.1.1.29" evidence="1 8"/>
<evidence type="ECO:0000256" key="2">
    <source>
        <dbReference type="ARBA" id="ARBA00022555"/>
    </source>
</evidence>
<dbReference type="EMBL" id="PGTN01000005">
    <property type="protein sequence ID" value="PJF48817.1"/>
    <property type="molecule type" value="Genomic_DNA"/>
</dbReference>
<dbReference type="CDD" id="cd00462">
    <property type="entry name" value="PTH"/>
    <property type="match status" value="1"/>
</dbReference>
<dbReference type="NCBIfam" id="TIGR00447">
    <property type="entry name" value="pth"/>
    <property type="match status" value="1"/>
</dbReference>
<evidence type="ECO:0000256" key="5">
    <source>
        <dbReference type="ARBA" id="ARBA00038063"/>
    </source>
</evidence>
<dbReference type="InterPro" id="IPR018171">
    <property type="entry name" value="Pept_tRNA_hydro_CS"/>
</dbReference>
<dbReference type="InterPro" id="IPR001328">
    <property type="entry name" value="Pept_tRNA_hydro"/>
</dbReference>
<comment type="similarity">
    <text evidence="5 8 10">Belongs to the PTH family.</text>
</comment>
<feature type="site" description="Discriminates between blocked and unblocked aminoacyl-tRNA" evidence="8">
    <location>
        <position position="13"/>
    </location>
</feature>
<dbReference type="GO" id="GO:0072344">
    <property type="term" value="P:rescue of stalled ribosome"/>
    <property type="evidence" value="ECO:0007669"/>
    <property type="project" value="UniProtKB-UniRule"/>
</dbReference>
<evidence type="ECO:0000313" key="11">
    <source>
        <dbReference type="EMBL" id="PJF48817.1"/>
    </source>
</evidence>
<protein>
    <recommendedName>
        <fullName evidence="7 8">Peptidyl-tRNA hydrolase</fullName>
        <shortName evidence="8">Pth</shortName>
        <ecNumber evidence="1 8">3.1.1.29</ecNumber>
    </recommendedName>
</protein>
<keyword evidence="4 8" id="KW-0694">RNA-binding</keyword>
<feature type="binding site" evidence="8">
    <location>
        <position position="70"/>
    </location>
    <ligand>
        <name>tRNA</name>
        <dbReference type="ChEBI" id="CHEBI:17843"/>
    </ligand>
</feature>
<dbReference type="AlphaFoldDB" id="A0A2M8QG86"/>
<dbReference type="FunFam" id="3.40.50.1470:FF:000001">
    <property type="entry name" value="Peptidyl-tRNA hydrolase"/>
    <property type="match status" value="1"/>
</dbReference>
<keyword evidence="3 8" id="KW-0378">Hydrolase</keyword>
<dbReference type="PROSITE" id="PS01195">
    <property type="entry name" value="PEPT_TRNA_HYDROL_1"/>
    <property type="match status" value="1"/>
</dbReference>
<dbReference type="PROSITE" id="PS01196">
    <property type="entry name" value="PEPT_TRNA_HYDROL_2"/>
    <property type="match status" value="1"/>
</dbReference>
<dbReference type="Pfam" id="PF01195">
    <property type="entry name" value="Pept_tRNA_hydro"/>
    <property type="match status" value="1"/>
</dbReference>
<feature type="binding site" evidence="8">
    <location>
        <position position="18"/>
    </location>
    <ligand>
        <name>tRNA</name>
        <dbReference type="ChEBI" id="CHEBI:17843"/>
    </ligand>
</feature>
<sequence>MDERRRIIVGLGNPGKQYANNRHNAGFMVVDRLADKHGLKFTRMMHKGIVALGEIEGHKVALVKPQTFMNLSGESVVPIVKFYKSEPGELLVVYDELDLPAGQLRMRPKGGAGGHNGMKSIIARLGSEDFPRLRIGVGRPPGRRDPKDFLLDDFTRDELAALEPAFDRAVEGIRRWLRDGIDNAMNFVNKPSDDG</sequence>
<evidence type="ECO:0000256" key="8">
    <source>
        <dbReference type="HAMAP-Rule" id="MF_00083"/>
    </source>
</evidence>
<evidence type="ECO:0000256" key="1">
    <source>
        <dbReference type="ARBA" id="ARBA00013260"/>
    </source>
</evidence>
<dbReference type="GO" id="GO:0006515">
    <property type="term" value="P:protein quality control for misfolded or incompletely synthesized proteins"/>
    <property type="evidence" value="ECO:0007669"/>
    <property type="project" value="UniProtKB-UniRule"/>
</dbReference>
<comment type="function">
    <text evidence="8">Hydrolyzes ribosome-free peptidyl-tRNAs (with 1 or more amino acids incorporated), which drop off the ribosome during protein synthesis, or as a result of ribosome stalling.</text>
</comment>
<comment type="caution">
    <text evidence="11">The sequence shown here is derived from an EMBL/GenBank/DDBJ whole genome shotgun (WGS) entry which is preliminary data.</text>
</comment>
<feature type="binding site" evidence="8">
    <location>
        <position position="116"/>
    </location>
    <ligand>
        <name>tRNA</name>
        <dbReference type="ChEBI" id="CHEBI:17843"/>
    </ligand>
</feature>
<dbReference type="SUPFAM" id="SSF53178">
    <property type="entry name" value="Peptidyl-tRNA hydrolase-like"/>
    <property type="match status" value="1"/>
</dbReference>
<evidence type="ECO:0000256" key="10">
    <source>
        <dbReference type="RuleBase" id="RU004320"/>
    </source>
</evidence>
<dbReference type="Proteomes" id="UP000230790">
    <property type="component" value="Unassembled WGS sequence"/>
</dbReference>
<dbReference type="GO" id="GO:0004045">
    <property type="term" value="F:peptidyl-tRNA hydrolase activity"/>
    <property type="evidence" value="ECO:0007669"/>
    <property type="project" value="UniProtKB-UniRule"/>
</dbReference>
<comment type="function">
    <text evidence="8">Catalyzes the release of premature peptidyl moieties from peptidyl-tRNA molecules trapped in stalled 50S ribosomal subunits, and thus maintains levels of free tRNAs and 50S ribosomes.</text>
</comment>
<name>A0A2M8QG86_9CHLR</name>
<comment type="subcellular location">
    <subcellularLocation>
        <location evidence="8">Cytoplasm</location>
    </subcellularLocation>
</comment>
<gene>
    <name evidence="8" type="primary">pth</name>
    <name evidence="11" type="ORF">CUN48_01285</name>
</gene>
<dbReference type="HAMAP" id="MF_00083">
    <property type="entry name" value="Pept_tRNA_hydro_bact"/>
    <property type="match status" value="1"/>
</dbReference>
<dbReference type="Gene3D" id="3.40.50.1470">
    <property type="entry name" value="Peptidyl-tRNA hydrolase"/>
    <property type="match status" value="1"/>
</dbReference>
<accession>A0A2M8QG86</accession>
<evidence type="ECO:0000256" key="6">
    <source>
        <dbReference type="ARBA" id="ARBA00048707"/>
    </source>
</evidence>
<dbReference type="InterPro" id="IPR036416">
    <property type="entry name" value="Pept_tRNA_hydro_sf"/>
</dbReference>
<evidence type="ECO:0000313" key="12">
    <source>
        <dbReference type="Proteomes" id="UP000230790"/>
    </source>
</evidence>
<reference evidence="11 12" key="1">
    <citation type="submission" date="2017-11" db="EMBL/GenBank/DDBJ databases">
        <title>Evolution of Phototrophy in the Chloroflexi Phylum Driven by Horizontal Gene Transfer.</title>
        <authorList>
            <person name="Ward L.M."/>
            <person name="Hemp J."/>
            <person name="Shih P.M."/>
            <person name="Mcglynn S.E."/>
            <person name="Fischer W."/>
        </authorList>
    </citation>
    <scope>NUCLEOTIDE SEQUENCE [LARGE SCALE GENOMIC DNA]</scope>
    <source>
        <strain evidence="11">JP3_7</strain>
    </source>
</reference>
<organism evidence="11 12">
    <name type="scientific">Candidatus Thermofonsia Clade 3 bacterium</name>
    <dbReference type="NCBI Taxonomy" id="2364212"/>
    <lineage>
        <taxon>Bacteria</taxon>
        <taxon>Bacillati</taxon>
        <taxon>Chloroflexota</taxon>
        <taxon>Candidatus Thermofontia</taxon>
        <taxon>Candidatus Thermofonsia Clade 3</taxon>
    </lineage>
</organism>
<dbReference type="PANTHER" id="PTHR17224:SF1">
    <property type="entry name" value="PEPTIDYL-TRNA HYDROLASE"/>
    <property type="match status" value="1"/>
</dbReference>
<keyword evidence="8" id="KW-0963">Cytoplasm</keyword>
<proteinExistence type="inferred from homology"/>
<evidence type="ECO:0000256" key="3">
    <source>
        <dbReference type="ARBA" id="ARBA00022801"/>
    </source>
</evidence>
<evidence type="ECO:0000256" key="4">
    <source>
        <dbReference type="ARBA" id="ARBA00022884"/>
    </source>
</evidence>
<evidence type="ECO:0000256" key="7">
    <source>
        <dbReference type="ARBA" id="ARBA00050038"/>
    </source>
</evidence>
<feature type="binding site" evidence="8">
    <location>
        <position position="68"/>
    </location>
    <ligand>
        <name>tRNA</name>
        <dbReference type="ChEBI" id="CHEBI:17843"/>
    </ligand>
</feature>
<feature type="active site" description="Proton acceptor" evidence="8">
    <location>
        <position position="23"/>
    </location>
</feature>
<evidence type="ECO:0000256" key="9">
    <source>
        <dbReference type="RuleBase" id="RU000673"/>
    </source>
</evidence>
<keyword evidence="2 8" id="KW-0820">tRNA-binding</keyword>
<dbReference type="GO" id="GO:0005737">
    <property type="term" value="C:cytoplasm"/>
    <property type="evidence" value="ECO:0007669"/>
    <property type="project" value="UniProtKB-SubCell"/>
</dbReference>
<feature type="site" description="Stabilizes the basic form of H active site to accept a proton" evidence="8">
    <location>
        <position position="95"/>
    </location>
</feature>